<dbReference type="PANTHER" id="PTHR33361:SF2">
    <property type="entry name" value="DUF885 DOMAIN-CONTAINING PROTEIN"/>
    <property type="match status" value="1"/>
</dbReference>
<name>A0ABX7YXI1_9GAMM</name>
<feature type="chain" id="PRO_5045816198" evidence="1">
    <location>
        <begin position="18"/>
        <end position="575"/>
    </location>
</feature>
<dbReference type="Pfam" id="PF05960">
    <property type="entry name" value="DUF885"/>
    <property type="match status" value="1"/>
</dbReference>
<dbReference type="Proteomes" id="UP000679575">
    <property type="component" value="Chromosome"/>
</dbReference>
<accession>A0ABX7YXI1</accession>
<dbReference type="InterPro" id="IPR010281">
    <property type="entry name" value="DUF885"/>
</dbReference>
<organism evidence="2 3">
    <name type="scientific">Shewanella yunxiaonensis</name>
    <dbReference type="NCBI Taxonomy" id="2829809"/>
    <lineage>
        <taxon>Bacteria</taxon>
        <taxon>Pseudomonadati</taxon>
        <taxon>Pseudomonadota</taxon>
        <taxon>Gammaproteobacteria</taxon>
        <taxon>Alteromonadales</taxon>
        <taxon>Shewanellaceae</taxon>
        <taxon>Shewanella</taxon>
    </lineage>
</organism>
<dbReference type="PANTHER" id="PTHR33361">
    <property type="entry name" value="GLR0591 PROTEIN"/>
    <property type="match status" value="1"/>
</dbReference>
<feature type="signal peptide" evidence="1">
    <location>
        <begin position="1"/>
        <end position="17"/>
    </location>
</feature>
<evidence type="ECO:0000313" key="2">
    <source>
        <dbReference type="EMBL" id="QUN07375.1"/>
    </source>
</evidence>
<dbReference type="EMBL" id="CP073587">
    <property type="protein sequence ID" value="QUN07375.1"/>
    <property type="molecule type" value="Genomic_DNA"/>
</dbReference>
<gene>
    <name evidence="2" type="ORF">KDN34_08255</name>
</gene>
<reference evidence="2 3" key="1">
    <citation type="submission" date="2021-04" db="EMBL/GenBank/DDBJ databases">
        <title>Novel species identification of genus Shewanella.</title>
        <authorList>
            <person name="Liu G."/>
        </authorList>
    </citation>
    <scope>NUCLEOTIDE SEQUENCE [LARGE SCALE GENOMIC DNA]</scope>
    <source>
        <strain evidence="2 3">FJAT-54481</strain>
    </source>
</reference>
<evidence type="ECO:0000313" key="3">
    <source>
        <dbReference type="Proteomes" id="UP000679575"/>
    </source>
</evidence>
<keyword evidence="3" id="KW-1185">Reference proteome</keyword>
<evidence type="ECO:0000256" key="1">
    <source>
        <dbReference type="SAM" id="SignalP"/>
    </source>
</evidence>
<protein>
    <submittedName>
        <fullName evidence="2">DUF885 domain-containing protein</fullName>
    </submittedName>
</protein>
<proteinExistence type="predicted"/>
<sequence>MKSILPLALCASFSVMAAEPAWVTTSNQYAIEVLQKFAEVNPENGSEIGIETYDSKASNLSLTAEKHAMEVIQQEITKLHAAEKKESDTRVQQDLQIMLDTLQREVNSTALSDKYELPFYNVGEKVFGGIQTLLDDRNSQTRMQKAVARLNAYAGLEGSANIAAQAKERTEQALGNPHLTAPYYREVQQAIDNTPKFIDGIKQLFNDHKLEGWQPGFEKLAAQLTDYQQWLQTKILPIARKSNVMPEVLYSNALKNDGVDMPPRELIQRALFEYAEIRDEMQTVATDVAKARGFKNDDYRYVIHQLQKEQVTGDEVLPFFKQRLADIEKIVKAHDIVTLPQRPANIRVASAAETAALPAAHMNPPRLVGNTGEYGEFVLPMIEPGKGPKVTDFTSKAFSWTLTVHEARPGHELQFSNMVEQGVSMARAIFAMNSANAEGWALYAEAIMKQYLPKEGQLFSLQARQQRAARAFLDPMLNLGMISPEDAKKVLTDGVVLSDAFAQQEIDRYTFKMPGQATSYFYGYMNLRELRVVTEIKLKDKFNQKAFHDFILKQGLLPPELLKKAVEEEFIPSVQ</sequence>
<keyword evidence="1" id="KW-0732">Signal</keyword>
<dbReference type="RefSeq" id="WP_212596375.1">
    <property type="nucleotide sequence ID" value="NZ_CP073587.1"/>
</dbReference>